<feature type="compositionally biased region" description="Polar residues" evidence="1">
    <location>
        <begin position="176"/>
        <end position="188"/>
    </location>
</feature>
<name>A0AA39WHW8_9PEZI</name>
<keyword evidence="3" id="KW-1185">Reference proteome</keyword>
<feature type="compositionally biased region" description="Polar residues" evidence="1">
    <location>
        <begin position="153"/>
        <end position="164"/>
    </location>
</feature>
<accession>A0AA39WHW8</accession>
<evidence type="ECO:0000256" key="1">
    <source>
        <dbReference type="SAM" id="MobiDB-lite"/>
    </source>
</evidence>
<gene>
    <name evidence="2" type="ORF">B0T17DRAFT_352212</name>
</gene>
<evidence type="ECO:0000313" key="2">
    <source>
        <dbReference type="EMBL" id="KAK0615716.1"/>
    </source>
</evidence>
<feature type="region of interest" description="Disordered" evidence="1">
    <location>
        <begin position="209"/>
        <end position="232"/>
    </location>
</feature>
<sequence length="232" mass="25335">MVSCGRLVTVKAGTQAHFTNAGRGCLRGRDREFIQVVPSLLILIPKSRLDASWPHHTHLPFLPEFSNSPSKFIASPCKTTMEPQEQFIHTIPTHALNEALYDLLSNSYRPAETRPPSLAATTRTSKKQIPAQRQDINPITCGSGSADAASRSPGRQSQSQTSRIAQPRRSWPPAWQTRSLCNPRTPLPNGSKQFLGSYLKFSSDILSGLNSSASSPHTARSLCNEGTKTTTA</sequence>
<dbReference type="AlphaFoldDB" id="A0AA39WHW8"/>
<dbReference type="EMBL" id="JAULSR010000006">
    <property type="protein sequence ID" value="KAK0615716.1"/>
    <property type="molecule type" value="Genomic_DNA"/>
</dbReference>
<comment type="caution">
    <text evidence="2">The sequence shown here is derived from an EMBL/GenBank/DDBJ whole genome shotgun (WGS) entry which is preliminary data.</text>
</comment>
<feature type="region of interest" description="Disordered" evidence="1">
    <location>
        <begin position="112"/>
        <end position="188"/>
    </location>
</feature>
<organism evidence="2 3">
    <name type="scientific">Bombardia bombarda</name>
    <dbReference type="NCBI Taxonomy" id="252184"/>
    <lineage>
        <taxon>Eukaryota</taxon>
        <taxon>Fungi</taxon>
        <taxon>Dikarya</taxon>
        <taxon>Ascomycota</taxon>
        <taxon>Pezizomycotina</taxon>
        <taxon>Sordariomycetes</taxon>
        <taxon>Sordariomycetidae</taxon>
        <taxon>Sordariales</taxon>
        <taxon>Lasiosphaeriaceae</taxon>
        <taxon>Bombardia</taxon>
    </lineage>
</organism>
<evidence type="ECO:0000313" key="3">
    <source>
        <dbReference type="Proteomes" id="UP001174934"/>
    </source>
</evidence>
<feature type="compositionally biased region" description="Polar residues" evidence="1">
    <location>
        <begin position="134"/>
        <end position="143"/>
    </location>
</feature>
<dbReference type="Proteomes" id="UP001174934">
    <property type="component" value="Unassembled WGS sequence"/>
</dbReference>
<proteinExistence type="predicted"/>
<feature type="compositionally biased region" description="Polar residues" evidence="1">
    <location>
        <begin position="209"/>
        <end position="218"/>
    </location>
</feature>
<reference evidence="2" key="1">
    <citation type="submission" date="2023-06" db="EMBL/GenBank/DDBJ databases">
        <title>Genome-scale phylogeny and comparative genomics of the fungal order Sordariales.</title>
        <authorList>
            <consortium name="Lawrence Berkeley National Laboratory"/>
            <person name="Hensen N."/>
            <person name="Bonometti L."/>
            <person name="Westerberg I."/>
            <person name="Brannstrom I.O."/>
            <person name="Guillou S."/>
            <person name="Cros-Aarteil S."/>
            <person name="Calhoun S."/>
            <person name="Haridas S."/>
            <person name="Kuo A."/>
            <person name="Mondo S."/>
            <person name="Pangilinan J."/>
            <person name="Riley R."/>
            <person name="LaButti K."/>
            <person name="Andreopoulos B."/>
            <person name="Lipzen A."/>
            <person name="Chen C."/>
            <person name="Yanf M."/>
            <person name="Daum C."/>
            <person name="Ng V."/>
            <person name="Clum A."/>
            <person name="Steindorff A."/>
            <person name="Ohm R."/>
            <person name="Martin F."/>
            <person name="Silar P."/>
            <person name="Natvig D."/>
            <person name="Lalanne C."/>
            <person name="Gautier V."/>
            <person name="Ament-velasquez S.L."/>
            <person name="Kruys A."/>
            <person name="Hutchinson M.I."/>
            <person name="Powell A.J."/>
            <person name="Barry K."/>
            <person name="Miller A.N."/>
            <person name="Grigoriev I.V."/>
            <person name="Debuchy R."/>
            <person name="Gladieux P."/>
            <person name="Thoren M.H."/>
            <person name="Johannesson H."/>
        </authorList>
    </citation>
    <scope>NUCLEOTIDE SEQUENCE</scope>
    <source>
        <strain evidence="2">SMH3391-2</strain>
    </source>
</reference>
<protein>
    <submittedName>
        <fullName evidence="2">Uncharacterized protein</fullName>
    </submittedName>
</protein>